<dbReference type="Proteomes" id="UP000663874">
    <property type="component" value="Unassembled WGS sequence"/>
</dbReference>
<comment type="caution">
    <text evidence="1">The sequence shown here is derived from an EMBL/GenBank/DDBJ whole genome shotgun (WGS) entry which is preliminary data.</text>
</comment>
<proteinExistence type="predicted"/>
<dbReference type="AlphaFoldDB" id="A0A819NX96"/>
<dbReference type="Gene3D" id="3.90.176.10">
    <property type="entry name" value="Toxin ADP-ribosyltransferase, Chain A, domain 1"/>
    <property type="match status" value="1"/>
</dbReference>
<evidence type="ECO:0000313" key="1">
    <source>
        <dbReference type="EMBL" id="CAF4003539.1"/>
    </source>
</evidence>
<reference evidence="1" key="1">
    <citation type="submission" date="2021-02" db="EMBL/GenBank/DDBJ databases">
        <authorList>
            <person name="Nowell W R."/>
        </authorList>
    </citation>
    <scope>NUCLEOTIDE SEQUENCE</scope>
</reference>
<dbReference type="Gene3D" id="1.25.40.10">
    <property type="entry name" value="Tetratricopeptide repeat domain"/>
    <property type="match status" value="1"/>
</dbReference>
<protein>
    <submittedName>
        <fullName evidence="1">Uncharacterized protein</fullName>
    </submittedName>
</protein>
<name>A0A819NX96_9BILA</name>
<evidence type="ECO:0000313" key="2">
    <source>
        <dbReference type="Proteomes" id="UP000663874"/>
    </source>
</evidence>
<dbReference type="SUPFAM" id="SSF56399">
    <property type="entry name" value="ADP-ribosylation"/>
    <property type="match status" value="1"/>
</dbReference>
<dbReference type="Pfam" id="PF13424">
    <property type="entry name" value="TPR_12"/>
    <property type="match status" value="1"/>
</dbReference>
<organism evidence="1 2">
    <name type="scientific">Rotaria sordida</name>
    <dbReference type="NCBI Taxonomy" id="392033"/>
    <lineage>
        <taxon>Eukaryota</taxon>
        <taxon>Metazoa</taxon>
        <taxon>Spiralia</taxon>
        <taxon>Gnathifera</taxon>
        <taxon>Rotifera</taxon>
        <taxon>Eurotatoria</taxon>
        <taxon>Bdelloidea</taxon>
        <taxon>Philodinida</taxon>
        <taxon>Philodinidae</taxon>
        <taxon>Rotaria</taxon>
    </lineage>
</organism>
<dbReference type="EMBL" id="CAJOBE010006323">
    <property type="protein sequence ID" value="CAF4003539.1"/>
    <property type="molecule type" value="Genomic_DNA"/>
</dbReference>
<accession>A0A819NX96</accession>
<sequence length="426" mass="49141">MATPILPKDNLHTDADDMDFEIFCLIWLDANTKVTDNRETEQKLRSIINRLKKFQDVKQCQQYIEERSQNERVVMVVSGRLGSEIVPSIHKLRQVISIYVYCMDKKRNEQWANKFKKVKAVVVALDELISRIQADHKIQKIVEEPFSINVFTIGSDPGKSTADVNGKFVFFQVLIDCLLRLKSNDKDINELIKHCEKAYEDNNCELSNLREFKNEYSPDKVLWCTYAEQARVFLNVSNDADNLEPVLFEIYADPKLAATKPFADISAHSKYSGKSEILFMPGTIFRLNSVKRSSDNQVWIIQMTLCSEDEHDLKHVLMYMKQQLGSGETNLRTLGKVLWKMGKFDLAEQYFTRLLKDLSPNDPLLVTLYEELGELASQTGDYNKSVKWHQKSLALKNPDESIDSVRIDQPRNYIDIDNPKAASDHE</sequence>
<dbReference type="InterPro" id="IPR011990">
    <property type="entry name" value="TPR-like_helical_dom_sf"/>
</dbReference>
<gene>
    <name evidence="1" type="ORF">FNK824_LOCUS26081</name>
</gene>
<dbReference type="SUPFAM" id="SSF48452">
    <property type="entry name" value="TPR-like"/>
    <property type="match status" value="1"/>
</dbReference>